<gene>
    <name evidence="7" type="primary">trbL</name>
    <name evidence="7" type="ORF">QP792_05575</name>
</gene>
<keyword evidence="3 6" id="KW-1133">Transmembrane helix</keyword>
<proteinExistence type="predicted"/>
<feature type="compositionally biased region" description="Basic and acidic residues" evidence="5">
    <location>
        <begin position="330"/>
        <end position="341"/>
    </location>
</feature>
<name>A0AAW6ZI80_NEIMU</name>
<reference evidence="7" key="1">
    <citation type="submission" date="2023-05" db="EMBL/GenBank/DDBJ databases">
        <title>Genomic Catalog of Human Bladder Bacteria.</title>
        <authorList>
            <person name="Du J."/>
        </authorList>
    </citation>
    <scope>NUCLEOTIDE SEQUENCE</scope>
    <source>
        <strain evidence="7">UMB7974B</strain>
    </source>
</reference>
<feature type="transmembrane region" description="Helical" evidence="6">
    <location>
        <begin position="244"/>
        <end position="265"/>
    </location>
</feature>
<evidence type="ECO:0000256" key="4">
    <source>
        <dbReference type="ARBA" id="ARBA00023136"/>
    </source>
</evidence>
<evidence type="ECO:0000256" key="3">
    <source>
        <dbReference type="ARBA" id="ARBA00022989"/>
    </source>
</evidence>
<feature type="transmembrane region" description="Helical" evidence="6">
    <location>
        <begin position="159"/>
        <end position="181"/>
    </location>
</feature>
<feature type="compositionally biased region" description="Polar residues" evidence="5">
    <location>
        <begin position="488"/>
        <end position="503"/>
    </location>
</feature>
<dbReference type="InterPro" id="IPR014150">
    <property type="entry name" value="Conjugal_tfr_TrbL"/>
</dbReference>
<feature type="compositionally biased region" description="Polar residues" evidence="5">
    <location>
        <begin position="370"/>
        <end position="390"/>
    </location>
</feature>
<dbReference type="RefSeq" id="WP_079876925.1">
    <property type="nucleotide sequence ID" value="NZ_JASOLC010000021.1"/>
</dbReference>
<dbReference type="GO" id="GO:0016020">
    <property type="term" value="C:membrane"/>
    <property type="evidence" value="ECO:0007669"/>
    <property type="project" value="UniProtKB-SubCell"/>
</dbReference>
<feature type="transmembrane region" description="Helical" evidence="6">
    <location>
        <begin position="7"/>
        <end position="28"/>
    </location>
</feature>
<keyword evidence="4 6" id="KW-0472">Membrane</keyword>
<evidence type="ECO:0000256" key="6">
    <source>
        <dbReference type="SAM" id="Phobius"/>
    </source>
</evidence>
<organism evidence="7 8">
    <name type="scientific">Neisseria mucosa</name>
    <dbReference type="NCBI Taxonomy" id="488"/>
    <lineage>
        <taxon>Bacteria</taxon>
        <taxon>Pseudomonadati</taxon>
        <taxon>Pseudomonadota</taxon>
        <taxon>Betaproteobacteria</taxon>
        <taxon>Neisseriales</taxon>
        <taxon>Neisseriaceae</taxon>
        <taxon>Neisseria</taxon>
    </lineage>
</organism>
<evidence type="ECO:0000256" key="5">
    <source>
        <dbReference type="SAM" id="MobiDB-lite"/>
    </source>
</evidence>
<feature type="transmembrane region" description="Helical" evidence="6">
    <location>
        <begin position="188"/>
        <end position="206"/>
    </location>
</feature>
<keyword evidence="2 6" id="KW-0812">Transmembrane</keyword>
<feature type="region of interest" description="Disordered" evidence="5">
    <location>
        <begin position="327"/>
        <end position="511"/>
    </location>
</feature>
<dbReference type="EMBL" id="JASPBL010000022">
    <property type="protein sequence ID" value="MDK8361673.1"/>
    <property type="molecule type" value="Genomic_DNA"/>
</dbReference>
<feature type="transmembrane region" description="Helical" evidence="6">
    <location>
        <begin position="88"/>
        <end position="106"/>
    </location>
</feature>
<dbReference type="GO" id="GO:0030255">
    <property type="term" value="P:protein secretion by the type IV secretion system"/>
    <property type="evidence" value="ECO:0007669"/>
    <property type="project" value="InterPro"/>
</dbReference>
<protein>
    <submittedName>
        <fullName evidence="7">P-type conjugative transfer protein TrbL</fullName>
    </submittedName>
</protein>
<dbReference type="Proteomes" id="UP001240589">
    <property type="component" value="Unassembled WGS sequence"/>
</dbReference>
<dbReference type="Pfam" id="PF04610">
    <property type="entry name" value="TrbL"/>
    <property type="match status" value="1"/>
</dbReference>
<evidence type="ECO:0000313" key="7">
    <source>
        <dbReference type="EMBL" id="MDK8361673.1"/>
    </source>
</evidence>
<feature type="transmembrane region" description="Helical" evidence="6">
    <location>
        <begin position="285"/>
        <end position="308"/>
    </location>
</feature>
<comment type="subcellular location">
    <subcellularLocation>
        <location evidence="1">Membrane</location>
        <topology evidence="1">Multi-pass membrane protein</topology>
    </subcellularLocation>
</comment>
<feature type="transmembrane region" description="Helical" evidence="6">
    <location>
        <begin position="212"/>
        <end position="232"/>
    </location>
</feature>
<evidence type="ECO:0000313" key="8">
    <source>
        <dbReference type="Proteomes" id="UP001240589"/>
    </source>
</evidence>
<feature type="compositionally biased region" description="Low complexity" evidence="5">
    <location>
        <begin position="391"/>
        <end position="481"/>
    </location>
</feature>
<dbReference type="InterPro" id="IPR007688">
    <property type="entry name" value="Conjugal_tfr_TrbL/VirB6"/>
</dbReference>
<feature type="transmembrane region" description="Helical" evidence="6">
    <location>
        <begin position="57"/>
        <end position="76"/>
    </location>
</feature>
<accession>A0AAW6ZI80</accession>
<sequence length="561" mass="57938">MKKPICSSYIIAIIFCIIMLIPCMSYAADAGVFNDIQTRFENAVSGKSNAIQNAANWLFWTLATISLVWTGISLVFRKGDISDFFAEFIRYILFIGFFNWLLTNGSEMSKSILDSFRNLGSSAIGSSNVLDPSNIVDIGFNLWSNTSSSVTQLPLEQIIPAYLVLIGVIVIVFLIAINVLLLNITAWIFAYAGIFILGFGGSRWTSESAINYFRQLLNLGLQILTMIILIGIGKDFIDEIITGVNSFVLFDFIVILASVLILLYLTNKLPAMVGSLAGGVGNGGAGMLGGGAAMAAMAMTGGALMGAASALKAAGMEMAGAAKAFSAAKKGGDDSNKKDSAIDAVKGGNSGDNGSAQDGKPLTSEAGEPTSESNKSETASSRNTGTNNNDSSPSGETTSTSSSEGATSSNNGSNDGSASNDATGSSEENTISSGSASSNSGDTASSESKSNTSENTSSSSVGENGSSSSETSQATSDSSSNKGRGEDTNQIASTVPKTTNTGGESPLAAAMGGNKVSNWQAAKKVVGGLVKNKWNNAIDNTAGGRLANQWKNSEGDDNDNA</sequence>
<comment type="caution">
    <text evidence="7">The sequence shown here is derived from an EMBL/GenBank/DDBJ whole genome shotgun (WGS) entry which is preliminary data.</text>
</comment>
<evidence type="ECO:0000256" key="2">
    <source>
        <dbReference type="ARBA" id="ARBA00022692"/>
    </source>
</evidence>
<dbReference type="AlphaFoldDB" id="A0AAW6ZI80"/>
<evidence type="ECO:0000256" key="1">
    <source>
        <dbReference type="ARBA" id="ARBA00004141"/>
    </source>
</evidence>
<dbReference type="NCBIfam" id="TIGR02783">
    <property type="entry name" value="TrbL_P"/>
    <property type="match status" value="1"/>
</dbReference>